<feature type="region of interest" description="Disordered" evidence="1">
    <location>
        <begin position="50"/>
        <end position="71"/>
    </location>
</feature>
<evidence type="ECO:0000313" key="3">
    <source>
        <dbReference type="Proteomes" id="UP000507245"/>
    </source>
</evidence>
<evidence type="ECO:0000256" key="1">
    <source>
        <dbReference type="SAM" id="MobiDB-lite"/>
    </source>
</evidence>
<gene>
    <name evidence="2" type="ORF">ORAREDHAP_LOCUS46365</name>
</gene>
<accession>A0A6J5Y6S7</accession>
<dbReference type="EMBL" id="CAEKKB010000007">
    <property type="protein sequence ID" value="CAB4319188.1"/>
    <property type="molecule type" value="Genomic_DNA"/>
</dbReference>
<keyword evidence="3" id="KW-1185">Reference proteome</keyword>
<sequence length="71" mass="8121">MPATGGQRRPTGPPGRRTRREDASTAVERGRRGVEQWRYGGQTYESLTEKGGEVIRHDRSPQLIKCRKDKR</sequence>
<protein>
    <submittedName>
        <fullName evidence="2">Uncharacterized protein</fullName>
    </submittedName>
</protein>
<feature type="compositionally biased region" description="Basic and acidic residues" evidence="1">
    <location>
        <begin position="50"/>
        <end position="60"/>
    </location>
</feature>
<dbReference type="Proteomes" id="UP000507245">
    <property type="component" value="Unassembled WGS sequence"/>
</dbReference>
<evidence type="ECO:0000313" key="2">
    <source>
        <dbReference type="EMBL" id="CAB4319188.1"/>
    </source>
</evidence>
<name>A0A6J5Y6S7_PRUAR</name>
<feature type="compositionally biased region" description="Basic and acidic residues" evidence="1">
    <location>
        <begin position="19"/>
        <end position="33"/>
    </location>
</feature>
<feature type="region of interest" description="Disordered" evidence="1">
    <location>
        <begin position="1"/>
        <end position="33"/>
    </location>
</feature>
<proteinExistence type="predicted"/>
<dbReference type="AlphaFoldDB" id="A0A6J5Y6S7"/>
<feature type="compositionally biased region" description="Low complexity" evidence="1">
    <location>
        <begin position="1"/>
        <end position="10"/>
    </location>
</feature>
<organism evidence="2 3">
    <name type="scientific">Prunus armeniaca</name>
    <name type="common">Apricot</name>
    <name type="synonym">Armeniaca vulgaris</name>
    <dbReference type="NCBI Taxonomy" id="36596"/>
    <lineage>
        <taxon>Eukaryota</taxon>
        <taxon>Viridiplantae</taxon>
        <taxon>Streptophyta</taxon>
        <taxon>Embryophyta</taxon>
        <taxon>Tracheophyta</taxon>
        <taxon>Spermatophyta</taxon>
        <taxon>Magnoliopsida</taxon>
        <taxon>eudicotyledons</taxon>
        <taxon>Gunneridae</taxon>
        <taxon>Pentapetalae</taxon>
        <taxon>rosids</taxon>
        <taxon>fabids</taxon>
        <taxon>Rosales</taxon>
        <taxon>Rosaceae</taxon>
        <taxon>Amygdaloideae</taxon>
        <taxon>Amygdaleae</taxon>
        <taxon>Prunus</taxon>
    </lineage>
</organism>
<reference evidence="3" key="1">
    <citation type="journal article" date="2020" name="Genome Biol.">
        <title>Gamete binning: chromosome-level and haplotype-resolved genome assembly enabled by high-throughput single-cell sequencing of gamete genomes.</title>
        <authorList>
            <person name="Campoy J.A."/>
            <person name="Sun H."/>
            <person name="Goel M."/>
            <person name="Jiao W.-B."/>
            <person name="Folz-Donahue K."/>
            <person name="Wang N."/>
            <person name="Rubio M."/>
            <person name="Liu C."/>
            <person name="Kukat C."/>
            <person name="Ruiz D."/>
            <person name="Huettel B."/>
            <person name="Schneeberger K."/>
        </authorList>
    </citation>
    <scope>NUCLEOTIDE SEQUENCE [LARGE SCALE GENOMIC DNA]</scope>
    <source>
        <strain evidence="3">cv. Rojo Pasion</strain>
    </source>
</reference>